<dbReference type="Gene3D" id="1.50.10.10">
    <property type="match status" value="1"/>
</dbReference>
<name>A0A4Y7U3W6_9FLAO</name>
<evidence type="ECO:0000256" key="1">
    <source>
        <dbReference type="ARBA" id="ARBA00008558"/>
    </source>
</evidence>
<sequence>MSVQLKQLKTELATELENILSYWSKNAIDSQNDGFVGQIDHSENRIENAEKGAVLNARILWSFSSGYQVTKKEAHKKIAQRAFEYVSNHLYDTEFGGLFWSIHADKTPKDTKNQIYALAFAIYG</sequence>
<reference evidence="3 4" key="1">
    <citation type="journal article" date="2018" name="Syst. Appl. Microbiol.">
        <title>Flavobacterium circumlabens sp. nov. and Flavobacterium cupreum sp. nov., two psychrotrophic species isolated from Antarctic environmental samples.</title>
        <authorList>
            <person name="Kralova S."/>
            <person name="Busse H.J."/>
            <person name="Svec P."/>
            <person name="Maslanova I."/>
            <person name="Stankova E."/>
            <person name="Bartak M."/>
            <person name="Sedlacek I."/>
        </authorList>
    </citation>
    <scope>NUCLEOTIDE SEQUENCE [LARGE SCALE GENOMIC DNA]</scope>
    <source>
        <strain evidence="3 4">CCM 8828</strain>
    </source>
</reference>
<dbReference type="AlphaFoldDB" id="A0A4Y7U3W6"/>
<dbReference type="SUPFAM" id="SSF48208">
    <property type="entry name" value="Six-hairpin glycosidases"/>
    <property type="match status" value="1"/>
</dbReference>
<dbReference type="Pfam" id="PF07221">
    <property type="entry name" value="GlcNAc_2-epim"/>
    <property type="match status" value="1"/>
</dbReference>
<dbReference type="InterPro" id="IPR008928">
    <property type="entry name" value="6-hairpin_glycosidase_sf"/>
</dbReference>
<dbReference type="InterPro" id="IPR012341">
    <property type="entry name" value="6hp_glycosidase-like_sf"/>
</dbReference>
<feature type="non-terminal residue" evidence="3">
    <location>
        <position position="124"/>
    </location>
</feature>
<dbReference type="RefSeq" id="WP_194100355.1">
    <property type="nucleotide sequence ID" value="NZ_QWDN01000526.1"/>
</dbReference>
<keyword evidence="2" id="KW-0413">Isomerase</keyword>
<evidence type="ECO:0000313" key="4">
    <source>
        <dbReference type="Proteomes" id="UP000298340"/>
    </source>
</evidence>
<comment type="similarity">
    <text evidence="1">Belongs to the N-acylglucosamine 2-epimerase family.</text>
</comment>
<accession>A0A4Y7U3W6</accession>
<dbReference type="GO" id="GO:0005975">
    <property type="term" value="P:carbohydrate metabolic process"/>
    <property type="evidence" value="ECO:0007669"/>
    <property type="project" value="InterPro"/>
</dbReference>
<dbReference type="GO" id="GO:0016853">
    <property type="term" value="F:isomerase activity"/>
    <property type="evidence" value="ECO:0007669"/>
    <property type="project" value="UniProtKB-KW"/>
</dbReference>
<evidence type="ECO:0000256" key="2">
    <source>
        <dbReference type="ARBA" id="ARBA00023235"/>
    </source>
</evidence>
<evidence type="ECO:0000313" key="3">
    <source>
        <dbReference type="EMBL" id="TEB41137.1"/>
    </source>
</evidence>
<dbReference type="Proteomes" id="UP000298340">
    <property type="component" value="Unassembled WGS sequence"/>
</dbReference>
<proteinExistence type="inferred from homology"/>
<comment type="caution">
    <text evidence="3">The sequence shown here is derived from an EMBL/GenBank/DDBJ whole genome shotgun (WGS) entry which is preliminary data.</text>
</comment>
<protein>
    <submittedName>
        <fullName evidence="3">N-acyl-D-glucosamine 2-epimerase</fullName>
    </submittedName>
</protein>
<gene>
    <name evidence="3" type="ORF">D0809_27050</name>
</gene>
<dbReference type="InterPro" id="IPR010819">
    <property type="entry name" value="AGE/CE"/>
</dbReference>
<organism evidence="3 4">
    <name type="scientific">Flavobacterium circumlabens</name>
    <dbReference type="NCBI Taxonomy" id="2133765"/>
    <lineage>
        <taxon>Bacteria</taxon>
        <taxon>Pseudomonadati</taxon>
        <taxon>Bacteroidota</taxon>
        <taxon>Flavobacteriia</taxon>
        <taxon>Flavobacteriales</taxon>
        <taxon>Flavobacteriaceae</taxon>
        <taxon>Flavobacterium</taxon>
    </lineage>
</organism>
<dbReference type="EMBL" id="QWDN01000526">
    <property type="protein sequence ID" value="TEB41137.1"/>
    <property type="molecule type" value="Genomic_DNA"/>
</dbReference>
<dbReference type="PANTHER" id="PTHR15108">
    <property type="entry name" value="N-ACYLGLUCOSAMINE-2-EPIMERASE"/>
    <property type="match status" value="1"/>
</dbReference>